<evidence type="ECO:0000313" key="1">
    <source>
        <dbReference type="EMBL" id="BCZ81925.1"/>
    </source>
</evidence>
<reference evidence="1 2" key="1">
    <citation type="journal article" date="2022" name="Front. Microbiol.">
        <title>Identification and characterization of a novel class of self-sufficient cytochrome P450 hydroxylase involved in cyclohexanecarboxylate degradation in Paraburkholderia terrae strain KU-64.</title>
        <authorList>
            <person name="Yamamoto T."/>
            <person name="Hasegawa Y."/>
            <person name="Iwaki H."/>
        </authorList>
    </citation>
    <scope>NUCLEOTIDE SEQUENCE [LARGE SCALE GENOMIC DNA]</scope>
    <source>
        <strain evidence="1 2">KU-64</strain>
    </source>
</reference>
<keyword evidence="2" id="KW-1185">Reference proteome</keyword>
<dbReference type="EMBL" id="AP024956">
    <property type="protein sequence ID" value="BCZ81925.1"/>
    <property type="molecule type" value="Genomic_DNA"/>
</dbReference>
<sequence length="120" mass="13759">MPPDRIVRYDPALAAAPLFQPVWRGERPRLDRSFSFGGIEWRWRGPEQLGIAEQSLLLVLMELAREQESFAEEADEQTRHIVSELYDMGEQRRPRTAELTVSFYELCKRLNLHAGGSAGS</sequence>
<name>A0ABM7TS07_9BURK</name>
<proteinExistence type="predicted"/>
<accession>A0ABM7TS07</accession>
<organism evidence="1 2">
    <name type="scientific">Paraburkholderia terrae</name>
    <dbReference type="NCBI Taxonomy" id="311230"/>
    <lineage>
        <taxon>Bacteria</taxon>
        <taxon>Pseudomonadati</taxon>
        <taxon>Pseudomonadota</taxon>
        <taxon>Betaproteobacteria</taxon>
        <taxon>Burkholderiales</taxon>
        <taxon>Burkholderiaceae</taxon>
        <taxon>Paraburkholderia</taxon>
    </lineage>
</organism>
<gene>
    <name evidence="1" type="ORF">PTKU64_56000</name>
</gene>
<protein>
    <submittedName>
        <fullName evidence="1">Uncharacterized protein</fullName>
    </submittedName>
</protein>
<evidence type="ECO:0000313" key="2">
    <source>
        <dbReference type="Proteomes" id="UP001319874"/>
    </source>
</evidence>
<dbReference type="Proteomes" id="UP001319874">
    <property type="component" value="Chromosome 2"/>
</dbReference>